<gene>
    <name evidence="1" type="ORF">FOE78_04655</name>
</gene>
<dbReference type="KEGG" id="mik:FOE78_04655"/>
<reference evidence="1 2" key="1">
    <citation type="submission" date="2019-07" db="EMBL/GenBank/DDBJ databases">
        <title>Microlunatus dokdonensis sp. nov. isolated from the rhizospheric soil of the wild plant Elymus tsukushiensis.</title>
        <authorList>
            <person name="Ghim S.-Y."/>
            <person name="Hwang Y.-J."/>
            <person name="Son J.-S."/>
            <person name="Shin J.-H."/>
        </authorList>
    </citation>
    <scope>NUCLEOTIDE SEQUENCE [LARGE SCALE GENOMIC DNA]</scope>
    <source>
        <strain evidence="1 2">KUDC0627</strain>
    </source>
</reference>
<dbReference type="Proteomes" id="UP000319263">
    <property type="component" value="Chromosome"/>
</dbReference>
<evidence type="ECO:0000313" key="1">
    <source>
        <dbReference type="EMBL" id="QDP95294.1"/>
    </source>
</evidence>
<dbReference type="RefSeq" id="WP_143985275.1">
    <property type="nucleotide sequence ID" value="NZ_CP041692.1"/>
</dbReference>
<dbReference type="Gene3D" id="3.30.200.20">
    <property type="entry name" value="Phosphorylase Kinase, domain 1"/>
    <property type="match status" value="1"/>
</dbReference>
<dbReference type="InterPro" id="IPR011009">
    <property type="entry name" value="Kinase-like_dom_sf"/>
</dbReference>
<evidence type="ECO:0000313" key="2">
    <source>
        <dbReference type="Proteomes" id="UP000319263"/>
    </source>
</evidence>
<dbReference type="EMBL" id="CP041692">
    <property type="protein sequence ID" value="QDP95294.1"/>
    <property type="molecule type" value="Genomic_DNA"/>
</dbReference>
<proteinExistence type="predicted"/>
<name>A0A516PVT7_9ACTN</name>
<dbReference type="SUPFAM" id="SSF56112">
    <property type="entry name" value="Protein kinase-like (PK-like)"/>
    <property type="match status" value="1"/>
</dbReference>
<protein>
    <submittedName>
        <fullName evidence="1">Uncharacterized protein</fullName>
    </submittedName>
</protein>
<dbReference type="AlphaFoldDB" id="A0A516PVT7"/>
<accession>A0A516PVT7</accession>
<keyword evidence="2" id="KW-1185">Reference proteome</keyword>
<sequence>MTVTTFLEDLFLGGMLAAIANEPAARSLDASAAIRREGCESVVLETPNWIILFPRHRDTARFETELAVLTHVRGRLPVQTPDVVWTGDHTCCMAYPKITGTDFIPQHWHAATSVERQRLTGSLADLLSAWPDAFTTADIPQLGISSIGGPPYLGQLTATLANFPQQLARASRSS</sequence>
<organism evidence="1 2">
    <name type="scientific">Microlunatus elymi</name>
    <dbReference type="NCBI Taxonomy" id="2596828"/>
    <lineage>
        <taxon>Bacteria</taxon>
        <taxon>Bacillati</taxon>
        <taxon>Actinomycetota</taxon>
        <taxon>Actinomycetes</taxon>
        <taxon>Propionibacteriales</taxon>
        <taxon>Propionibacteriaceae</taxon>
        <taxon>Microlunatus</taxon>
    </lineage>
</organism>
<dbReference type="OrthoDB" id="3810118at2"/>